<evidence type="ECO:0000313" key="2">
    <source>
        <dbReference type="Proteomes" id="UP000000305"/>
    </source>
</evidence>
<accession>E9HS28</accession>
<organism evidence="1 2">
    <name type="scientific">Daphnia pulex</name>
    <name type="common">Water flea</name>
    <dbReference type="NCBI Taxonomy" id="6669"/>
    <lineage>
        <taxon>Eukaryota</taxon>
        <taxon>Metazoa</taxon>
        <taxon>Ecdysozoa</taxon>
        <taxon>Arthropoda</taxon>
        <taxon>Crustacea</taxon>
        <taxon>Branchiopoda</taxon>
        <taxon>Diplostraca</taxon>
        <taxon>Cladocera</taxon>
        <taxon>Anomopoda</taxon>
        <taxon>Daphniidae</taxon>
        <taxon>Daphnia</taxon>
    </lineage>
</organism>
<keyword evidence="2" id="KW-1185">Reference proteome</keyword>
<protein>
    <submittedName>
        <fullName evidence="1">Uncharacterized protein</fullName>
    </submittedName>
</protein>
<name>E9HS28_DAPPU</name>
<dbReference type="InParanoid" id="E9HS28"/>
<dbReference type="HOGENOM" id="CLU_1760626_0_0_1"/>
<dbReference type="EMBL" id="GL732744">
    <property type="protein sequence ID" value="EFX65460.1"/>
    <property type="molecule type" value="Genomic_DNA"/>
</dbReference>
<gene>
    <name evidence="1" type="ORF">DAPPUDRAFT_117261</name>
</gene>
<evidence type="ECO:0000313" key="1">
    <source>
        <dbReference type="EMBL" id="EFX65460.1"/>
    </source>
</evidence>
<dbReference type="AlphaFoldDB" id="E9HS28"/>
<proteinExistence type="predicted"/>
<dbReference type="Proteomes" id="UP000000305">
    <property type="component" value="Unassembled WGS sequence"/>
</dbReference>
<sequence>MAAKVAKMAHRHIVAKGSNVEAHTPNQPMWEMSLERNNQDVTINDLFLCSLKDVLEMPNSTENKRLKAVGWAISTMSASLSLHPALTCAQYLRGLDLVKSKRTMSVQIGTGDLQQTGNQRLFHFIRSRNSENVREAHSSGNYWRESSK</sequence>
<reference evidence="1 2" key="1">
    <citation type="journal article" date="2011" name="Science">
        <title>The ecoresponsive genome of Daphnia pulex.</title>
        <authorList>
            <person name="Colbourne J.K."/>
            <person name="Pfrender M.E."/>
            <person name="Gilbert D."/>
            <person name="Thomas W.K."/>
            <person name="Tucker A."/>
            <person name="Oakley T.H."/>
            <person name="Tokishita S."/>
            <person name="Aerts A."/>
            <person name="Arnold G.J."/>
            <person name="Basu M.K."/>
            <person name="Bauer D.J."/>
            <person name="Caceres C.E."/>
            <person name="Carmel L."/>
            <person name="Casola C."/>
            <person name="Choi J.H."/>
            <person name="Detter J.C."/>
            <person name="Dong Q."/>
            <person name="Dusheyko S."/>
            <person name="Eads B.D."/>
            <person name="Frohlich T."/>
            <person name="Geiler-Samerotte K.A."/>
            <person name="Gerlach D."/>
            <person name="Hatcher P."/>
            <person name="Jogdeo S."/>
            <person name="Krijgsveld J."/>
            <person name="Kriventseva E.V."/>
            <person name="Kultz D."/>
            <person name="Laforsch C."/>
            <person name="Lindquist E."/>
            <person name="Lopez J."/>
            <person name="Manak J.R."/>
            <person name="Muller J."/>
            <person name="Pangilinan J."/>
            <person name="Patwardhan R.P."/>
            <person name="Pitluck S."/>
            <person name="Pritham E.J."/>
            <person name="Rechtsteiner A."/>
            <person name="Rho M."/>
            <person name="Rogozin I.B."/>
            <person name="Sakarya O."/>
            <person name="Salamov A."/>
            <person name="Schaack S."/>
            <person name="Shapiro H."/>
            <person name="Shiga Y."/>
            <person name="Skalitzky C."/>
            <person name="Smith Z."/>
            <person name="Souvorov A."/>
            <person name="Sung W."/>
            <person name="Tang Z."/>
            <person name="Tsuchiya D."/>
            <person name="Tu H."/>
            <person name="Vos H."/>
            <person name="Wang M."/>
            <person name="Wolf Y.I."/>
            <person name="Yamagata H."/>
            <person name="Yamada T."/>
            <person name="Ye Y."/>
            <person name="Shaw J.R."/>
            <person name="Andrews J."/>
            <person name="Crease T.J."/>
            <person name="Tang H."/>
            <person name="Lucas S.M."/>
            <person name="Robertson H.M."/>
            <person name="Bork P."/>
            <person name="Koonin E.V."/>
            <person name="Zdobnov E.M."/>
            <person name="Grigoriev I.V."/>
            <person name="Lynch M."/>
            <person name="Boore J.L."/>
        </authorList>
    </citation>
    <scope>NUCLEOTIDE SEQUENCE [LARGE SCALE GENOMIC DNA]</scope>
</reference>
<dbReference type="KEGG" id="dpx:DAPPUDRAFT_117261"/>